<dbReference type="Pfam" id="PF06985">
    <property type="entry name" value="HET"/>
    <property type="match status" value="1"/>
</dbReference>
<dbReference type="STRING" id="1047168.A0A0F4GS42"/>
<accession>A0A0F4GS42</accession>
<gene>
    <name evidence="2" type="ORF">TI39_contig378g00003</name>
</gene>
<dbReference type="Pfam" id="PF26639">
    <property type="entry name" value="Het-6_barrel"/>
    <property type="match status" value="1"/>
</dbReference>
<evidence type="ECO:0000313" key="2">
    <source>
        <dbReference type="EMBL" id="KJX99000.1"/>
    </source>
</evidence>
<feature type="domain" description="Heterokaryon incompatibility" evidence="1">
    <location>
        <begin position="77"/>
        <end position="258"/>
    </location>
</feature>
<dbReference type="InterPro" id="IPR010730">
    <property type="entry name" value="HET"/>
</dbReference>
<keyword evidence="3" id="KW-1185">Reference proteome</keyword>
<dbReference type="OrthoDB" id="2157530at2759"/>
<dbReference type="PANTHER" id="PTHR24148:SF64">
    <property type="entry name" value="HETEROKARYON INCOMPATIBILITY DOMAIN-CONTAINING PROTEIN"/>
    <property type="match status" value="1"/>
</dbReference>
<dbReference type="InterPro" id="IPR052895">
    <property type="entry name" value="HetReg/Transcr_Mod"/>
</dbReference>
<proteinExistence type="predicted"/>
<evidence type="ECO:0000259" key="1">
    <source>
        <dbReference type="Pfam" id="PF06985"/>
    </source>
</evidence>
<comment type="caution">
    <text evidence="2">The sequence shown here is derived from an EMBL/GenBank/DDBJ whole genome shotgun (WGS) entry which is preliminary data.</text>
</comment>
<organism evidence="2 3">
    <name type="scientific">Zymoseptoria brevis</name>
    <dbReference type="NCBI Taxonomy" id="1047168"/>
    <lineage>
        <taxon>Eukaryota</taxon>
        <taxon>Fungi</taxon>
        <taxon>Dikarya</taxon>
        <taxon>Ascomycota</taxon>
        <taxon>Pezizomycotina</taxon>
        <taxon>Dothideomycetes</taxon>
        <taxon>Dothideomycetidae</taxon>
        <taxon>Mycosphaerellales</taxon>
        <taxon>Mycosphaerellaceae</taxon>
        <taxon>Zymoseptoria</taxon>
    </lineage>
</organism>
<protein>
    <recommendedName>
        <fullName evidence="1">Heterokaryon incompatibility domain-containing protein</fullName>
    </recommendedName>
</protein>
<dbReference type="Proteomes" id="UP000033647">
    <property type="component" value="Unassembled WGS sequence"/>
</dbReference>
<dbReference type="PANTHER" id="PTHR24148">
    <property type="entry name" value="ANKYRIN REPEAT DOMAIN-CONTAINING PROTEIN 39 HOMOLOG-RELATED"/>
    <property type="match status" value="1"/>
</dbReference>
<name>A0A0F4GS42_9PEZI</name>
<evidence type="ECO:0000313" key="3">
    <source>
        <dbReference type="Proteomes" id="UP000033647"/>
    </source>
</evidence>
<dbReference type="AlphaFoldDB" id="A0A0F4GS42"/>
<sequence>MSLDLELKAALDRVHAYLANNAHTIESLEFPESSSSDGFQHAPLRSSGELRLVTIEQDLVDGLISCHLWRESIRSEYAAISYAWGEDDRVRMIYLDGKPFAVRFNCEMLLRALRSQDLRYQFWIDALCIDQNDVLERNIHAMQMQEIYHGAQTTLVYLGEHDSDSANILQSRTASSRSGTRSHTRSCQSFDSDLRRLDIESSDLCGSIDTGLGNVHSSVYRRGRHDGTALKYTQEINAIFLEEFQTRPWFHRLWMVQEVLLSANVEFFLSSESCECFNTCDNLFPMENIFRIWIGHARVDDHQDDVVGISSSSTDNARSVVKPEVPAVIEFIKQRRTRSSTSHGKRGRIQLALWQVFATLEATRDLQCTDPRDKNFAIGSTLAKPIPELLRPSYDKSVIQTYSDAMFFMINYMTSEAIMAAGTSQQRQTGDSHGILPSWVIDWREPRYTSEVDIQNWHAGYSEGHKQIVAHREDGVLIMRGLLVGVVQALAGEVPMIADTSELRRLRRLQEAGDQPASIYCLLINADLGVERASFLAALCTEGTIQGTASPDPTQTRQDVDHLTTIAAQCNNRRLLHLSNGNLAIGPEGTQAGDCVCVFLGVETPMLIRPLDDHSWQLIGQCFVAGVMHGEAVERVDWETVQDPVPKSPLWDFRLV</sequence>
<reference evidence="2 3" key="1">
    <citation type="submission" date="2015-03" db="EMBL/GenBank/DDBJ databases">
        <title>RNA-seq based gene annotation and comparative genomics of four Zymoseptoria species reveal species-specific pathogenicity related genes and transposable element activity.</title>
        <authorList>
            <person name="Grandaubert J."/>
            <person name="Bhattacharyya A."/>
            <person name="Stukenbrock E.H."/>
        </authorList>
    </citation>
    <scope>NUCLEOTIDE SEQUENCE [LARGE SCALE GENOMIC DNA]</scope>
    <source>
        <strain evidence="2 3">Zb18110</strain>
    </source>
</reference>
<dbReference type="EMBL" id="LAFY01000370">
    <property type="protein sequence ID" value="KJX99000.1"/>
    <property type="molecule type" value="Genomic_DNA"/>
</dbReference>